<gene>
    <name evidence="5" type="ORF">D0C37_04890</name>
</gene>
<proteinExistence type="predicted"/>
<feature type="transmembrane region" description="Helical" evidence="2">
    <location>
        <begin position="58"/>
        <end position="79"/>
    </location>
</feature>
<sequence length="369" mass="39642">MTSQGLMNIAMFAPIGFFATAATRSPLISLTGGAALSMATEFAQATIFGRNCDSNDFAANSIGALVGVGLFCAVSALSRRRSPLWKSGMKPAAVLVVAAAVTAGVAINTVITPVALDDSSMQISSPAQEQAARDAMRRAFDEHVDIDKVALSPGMDGAQDQLIISFPNGLAQLSWPGRNEFSALLEPESDPGENSFALDPPASPPKRDRGAQEIATKYAEDRYPRQLKGATAKTFPVGKEAEFGWITSWRTIQDGVLMPSRLDVQVNRAGRISQLILREFSEDYEMPGDRIAKEAAMDAVEEELGIRPDAASEHLLKKDGQYQPVWVVAIEHSADDIESVFVDSLDRRIIDNIPGFSGEFERVPGPDAG</sequence>
<evidence type="ECO:0000313" key="6">
    <source>
        <dbReference type="Proteomes" id="UP000259636"/>
    </source>
</evidence>
<protein>
    <submittedName>
        <fullName evidence="5">VanZ family protein</fullName>
    </submittedName>
</protein>
<dbReference type="Proteomes" id="UP000259636">
    <property type="component" value="Chromosome"/>
</dbReference>
<keyword evidence="2" id="KW-0812">Transmembrane</keyword>
<evidence type="ECO:0000256" key="2">
    <source>
        <dbReference type="SAM" id="Phobius"/>
    </source>
</evidence>
<reference evidence="5 6" key="1">
    <citation type="submission" date="2018-08" db="EMBL/GenBank/DDBJ databases">
        <authorList>
            <person name="Ferrada E.E."/>
            <person name="Latorre B.A."/>
        </authorList>
    </citation>
    <scope>NUCLEOTIDE SEQUENCE [LARGE SCALE GENOMIC DNA]</scope>
    <source>
        <strain evidence="5 6">VK-A60T</strain>
    </source>
</reference>
<keyword evidence="3" id="KW-0732">Signal</keyword>
<dbReference type="InterPro" id="IPR006976">
    <property type="entry name" value="VanZ-like"/>
</dbReference>
<feature type="region of interest" description="Disordered" evidence="1">
    <location>
        <begin position="185"/>
        <end position="211"/>
    </location>
</feature>
<name>A0A385D6N6_9ACTN</name>
<feature type="domain" description="VanZ-like" evidence="4">
    <location>
        <begin position="5"/>
        <end position="73"/>
    </location>
</feature>
<accession>A0A385D6N6</accession>
<evidence type="ECO:0000256" key="3">
    <source>
        <dbReference type="SAM" id="SignalP"/>
    </source>
</evidence>
<dbReference type="Pfam" id="PF04892">
    <property type="entry name" value="VanZ"/>
    <property type="match status" value="1"/>
</dbReference>
<dbReference type="EMBL" id="CP031742">
    <property type="protein sequence ID" value="AXQ53996.1"/>
    <property type="molecule type" value="Genomic_DNA"/>
</dbReference>
<dbReference type="KEGG" id="sky:D0C37_04890"/>
<evidence type="ECO:0000256" key="1">
    <source>
        <dbReference type="SAM" id="MobiDB-lite"/>
    </source>
</evidence>
<feature type="signal peptide" evidence="3">
    <location>
        <begin position="1"/>
        <end position="21"/>
    </location>
</feature>
<dbReference type="AlphaFoldDB" id="A0A385D6N6"/>
<keyword evidence="2" id="KW-1133">Transmembrane helix</keyword>
<keyword evidence="2" id="KW-0472">Membrane</keyword>
<evidence type="ECO:0000259" key="4">
    <source>
        <dbReference type="Pfam" id="PF04892"/>
    </source>
</evidence>
<organism evidence="5 6">
    <name type="scientific">Streptomyces koyangensis</name>
    <dbReference type="NCBI Taxonomy" id="188770"/>
    <lineage>
        <taxon>Bacteria</taxon>
        <taxon>Bacillati</taxon>
        <taxon>Actinomycetota</taxon>
        <taxon>Actinomycetes</taxon>
        <taxon>Kitasatosporales</taxon>
        <taxon>Streptomycetaceae</taxon>
        <taxon>Streptomyces</taxon>
        <taxon>Streptomyces aurantiacus group</taxon>
    </lineage>
</organism>
<evidence type="ECO:0000313" key="5">
    <source>
        <dbReference type="EMBL" id="AXQ53996.1"/>
    </source>
</evidence>
<feature type="transmembrane region" description="Helical" evidence="2">
    <location>
        <begin position="91"/>
        <end position="116"/>
    </location>
</feature>
<feature type="chain" id="PRO_5038332931" evidence="3">
    <location>
        <begin position="22"/>
        <end position="369"/>
    </location>
</feature>